<dbReference type="GO" id="GO:0006089">
    <property type="term" value="P:lactate metabolic process"/>
    <property type="evidence" value="ECO:0007669"/>
    <property type="project" value="TreeGrafter"/>
</dbReference>
<dbReference type="InterPro" id="IPR015955">
    <property type="entry name" value="Lactate_DH/Glyco_Ohase_4_C"/>
</dbReference>
<dbReference type="Gene3D" id="3.90.110.10">
    <property type="entry name" value="Lactate dehydrogenase/glycoside hydrolase, family 4, C-terminal"/>
    <property type="match status" value="1"/>
</dbReference>
<evidence type="ECO:0000256" key="1">
    <source>
        <dbReference type="ARBA" id="ARBA00003966"/>
    </source>
</evidence>
<dbReference type="InterPro" id="IPR001557">
    <property type="entry name" value="L-lactate/malate_DH"/>
</dbReference>
<feature type="binding site" evidence="5">
    <location>
        <position position="34"/>
    </location>
    <ligand>
        <name>NAD(+)</name>
        <dbReference type="ChEBI" id="CHEBI:57540"/>
    </ligand>
</feature>
<comment type="function">
    <text evidence="1">Catalyzes the reversible oxidation of malate to oxaloacetate.</text>
</comment>
<dbReference type="Pfam" id="PF02866">
    <property type="entry name" value="Ldh_1_C"/>
    <property type="match status" value="1"/>
</dbReference>
<dbReference type="PANTHER" id="PTHR43128">
    <property type="entry name" value="L-2-HYDROXYCARBOXYLATE DEHYDROGENASE (NAD(P)(+))"/>
    <property type="match status" value="1"/>
</dbReference>
<dbReference type="PIRSF" id="PIRSF000102">
    <property type="entry name" value="Lac_mal_DH"/>
    <property type="match status" value="1"/>
</dbReference>
<dbReference type="PANTHER" id="PTHR43128:SF16">
    <property type="entry name" value="L-LACTATE DEHYDROGENASE"/>
    <property type="match status" value="1"/>
</dbReference>
<evidence type="ECO:0000259" key="8">
    <source>
        <dbReference type="Pfam" id="PF02866"/>
    </source>
</evidence>
<accession>A0A2V1K1G6</accession>
<dbReference type="InterPro" id="IPR018177">
    <property type="entry name" value="L-lactate_DH_AS"/>
</dbReference>
<protein>
    <submittedName>
        <fullName evidence="9">L-lactate dehydrogenase</fullName>
    </submittedName>
</protein>
<feature type="domain" description="Lactate/malate dehydrogenase C-terminal" evidence="8">
    <location>
        <begin position="146"/>
        <end position="309"/>
    </location>
</feature>
<dbReference type="Pfam" id="PF00056">
    <property type="entry name" value="Ldh_1_N"/>
    <property type="match status" value="1"/>
</dbReference>
<dbReference type="SUPFAM" id="SSF56327">
    <property type="entry name" value="LDH C-terminal domain-like"/>
    <property type="match status" value="1"/>
</dbReference>
<evidence type="ECO:0000256" key="3">
    <source>
        <dbReference type="ARBA" id="ARBA00023027"/>
    </source>
</evidence>
<evidence type="ECO:0000259" key="7">
    <source>
        <dbReference type="Pfam" id="PF00056"/>
    </source>
</evidence>
<name>A0A2V1K1G6_9BURK</name>
<keyword evidence="3 5" id="KW-0520">NAD</keyword>
<dbReference type="Gene3D" id="3.40.50.720">
    <property type="entry name" value="NAD(P)-binding Rossmann-like Domain"/>
    <property type="match status" value="1"/>
</dbReference>
<evidence type="ECO:0000313" key="9">
    <source>
        <dbReference type="EMBL" id="PWF23936.1"/>
    </source>
</evidence>
<evidence type="ECO:0000256" key="2">
    <source>
        <dbReference type="ARBA" id="ARBA00023002"/>
    </source>
</evidence>
<dbReference type="EMBL" id="QETA01000002">
    <property type="protein sequence ID" value="PWF23936.1"/>
    <property type="molecule type" value="Genomic_DNA"/>
</dbReference>
<dbReference type="PROSITE" id="PS00064">
    <property type="entry name" value="L_LDH"/>
    <property type="match status" value="1"/>
</dbReference>
<evidence type="ECO:0000313" key="10">
    <source>
        <dbReference type="Proteomes" id="UP000245212"/>
    </source>
</evidence>
<dbReference type="AlphaFoldDB" id="A0A2V1K1G6"/>
<feature type="binding site" evidence="5">
    <location>
        <begin position="9"/>
        <end position="14"/>
    </location>
    <ligand>
        <name>NAD(+)</name>
        <dbReference type="ChEBI" id="CHEBI:57540"/>
    </ligand>
</feature>
<sequence>MNHSIGIIGSGLVGSAAAYLLTLLPGGGDVILVDIDQERAQAEAQDIAHAAAFGIGWHIRAGTFEDLAGADLVVITAGVSLKPGQTRLDLARSNTHIVTSITEQILRYAPDTLLLLATNPVDVMPAVLVERFGLPVGRVIGTGCALDSARFRERLARYLNVAAPSVSAYVLGEHGDSEVLHWSAVHVADIPLLHFARSIGRPVDAEIRDTITREVRTAAYRIKEGKGVSNFGIGGCIARLARAIMADEQVVFSVSTYLDNVLDVERTCISLPHVLGRNGASRPILPELDADERAALQGSARIMQQAIAASLAS</sequence>
<dbReference type="RefSeq" id="WP_109061215.1">
    <property type="nucleotide sequence ID" value="NZ_QETA01000002.1"/>
</dbReference>
<feature type="domain" description="Lactate/malate dehydrogenase N-terminal" evidence="7">
    <location>
        <begin position="5"/>
        <end position="141"/>
    </location>
</feature>
<evidence type="ECO:0000256" key="6">
    <source>
        <dbReference type="RuleBase" id="RU003369"/>
    </source>
</evidence>
<comment type="caution">
    <text evidence="9">The sequence shown here is derived from an EMBL/GenBank/DDBJ whole genome shotgun (WGS) entry which is preliminary data.</text>
</comment>
<dbReference type="SUPFAM" id="SSF51735">
    <property type="entry name" value="NAD(P)-binding Rossmann-fold domains"/>
    <property type="match status" value="1"/>
</dbReference>
<dbReference type="InterPro" id="IPR001236">
    <property type="entry name" value="Lactate/malate_DH_N"/>
</dbReference>
<keyword evidence="10" id="KW-1185">Reference proteome</keyword>
<evidence type="ECO:0000256" key="5">
    <source>
        <dbReference type="PIRSR" id="PIRSR000102-3"/>
    </source>
</evidence>
<proteinExistence type="inferred from homology"/>
<keyword evidence="2 6" id="KW-0560">Oxidoreductase</keyword>
<dbReference type="GO" id="GO:0004459">
    <property type="term" value="F:L-lactate dehydrogenase (NAD+) activity"/>
    <property type="evidence" value="ECO:0007669"/>
    <property type="project" value="InterPro"/>
</dbReference>
<dbReference type="Proteomes" id="UP000245212">
    <property type="component" value="Unassembled WGS sequence"/>
</dbReference>
<feature type="binding site" evidence="5">
    <location>
        <position position="94"/>
    </location>
    <ligand>
        <name>NAD(+)</name>
        <dbReference type="ChEBI" id="CHEBI:57540"/>
    </ligand>
</feature>
<gene>
    <name evidence="9" type="ORF">DD235_06290</name>
</gene>
<organism evidence="9 10">
    <name type="scientific">Corticimicrobacter populi</name>
    <dbReference type="NCBI Taxonomy" id="2175229"/>
    <lineage>
        <taxon>Bacteria</taxon>
        <taxon>Pseudomonadati</taxon>
        <taxon>Pseudomonadota</taxon>
        <taxon>Betaproteobacteria</taxon>
        <taxon>Burkholderiales</taxon>
        <taxon>Alcaligenaceae</taxon>
        <taxon>Corticimicrobacter</taxon>
    </lineage>
</organism>
<reference evidence="10" key="1">
    <citation type="submission" date="2018-05" db="EMBL/GenBank/DDBJ databases">
        <authorList>
            <person name="Li Y."/>
        </authorList>
    </citation>
    <scope>NUCLEOTIDE SEQUENCE [LARGE SCALE GENOMIC DNA]</scope>
    <source>
        <strain evidence="10">3d-2-2</strain>
    </source>
</reference>
<evidence type="ECO:0000256" key="4">
    <source>
        <dbReference type="PIRSR" id="PIRSR000102-1"/>
    </source>
</evidence>
<feature type="active site" description="Proton acceptor" evidence="4">
    <location>
        <position position="174"/>
    </location>
</feature>
<dbReference type="InterPro" id="IPR022383">
    <property type="entry name" value="Lactate/malate_DH_C"/>
</dbReference>
<dbReference type="InterPro" id="IPR036291">
    <property type="entry name" value="NAD(P)-bd_dom_sf"/>
</dbReference>
<dbReference type="PRINTS" id="PR00086">
    <property type="entry name" value="LLDHDRGNASE"/>
</dbReference>
<comment type="similarity">
    <text evidence="6">Belongs to the LDH/MDH superfamily.</text>
</comment>